<dbReference type="GO" id="GO:0008375">
    <property type="term" value="F:acetylglucosaminyltransferase activity"/>
    <property type="evidence" value="ECO:0007669"/>
    <property type="project" value="TreeGrafter"/>
</dbReference>
<dbReference type="InterPro" id="IPR057279">
    <property type="entry name" value="MGAT4"/>
</dbReference>
<dbReference type="GO" id="GO:0005795">
    <property type="term" value="C:Golgi stack"/>
    <property type="evidence" value="ECO:0007669"/>
    <property type="project" value="TreeGrafter"/>
</dbReference>
<protein>
    <submittedName>
        <fullName evidence="6">Uncharacterized protein</fullName>
    </submittedName>
</protein>
<gene>
    <name evidence="6" type="ORF">V1264_004865</name>
</gene>
<evidence type="ECO:0000259" key="5">
    <source>
        <dbReference type="Pfam" id="PF23524"/>
    </source>
</evidence>
<evidence type="ECO:0000256" key="1">
    <source>
        <dbReference type="ARBA" id="ARBA00004922"/>
    </source>
</evidence>
<dbReference type="Proteomes" id="UP001374579">
    <property type="component" value="Unassembled WGS sequence"/>
</dbReference>
<feature type="domain" description="MGAT4 A/B/C C-terminal" evidence="5">
    <location>
        <begin position="96"/>
        <end position="234"/>
    </location>
</feature>
<evidence type="ECO:0000259" key="4">
    <source>
        <dbReference type="Pfam" id="PF04666"/>
    </source>
</evidence>
<evidence type="ECO:0000256" key="2">
    <source>
        <dbReference type="ARBA" id="ARBA00022676"/>
    </source>
</evidence>
<accession>A0AAN9B3D6</accession>
<dbReference type="InterPro" id="IPR056576">
    <property type="entry name" value="MGAT4_A/B/C_C"/>
</dbReference>
<dbReference type="InterPro" id="IPR006759">
    <property type="entry name" value="Glyco_transf_54"/>
</dbReference>
<evidence type="ECO:0000256" key="3">
    <source>
        <dbReference type="ARBA" id="ARBA00022679"/>
    </source>
</evidence>
<comment type="pathway">
    <text evidence="1">Protein modification; protein glycosylation.</text>
</comment>
<dbReference type="AlphaFoldDB" id="A0AAN9B3D6"/>
<keyword evidence="2" id="KW-0328">Glycosyltransferase</keyword>
<comment type="caution">
    <text evidence="6">The sequence shown here is derived from an EMBL/GenBank/DDBJ whole genome shotgun (WGS) entry which is preliminary data.</text>
</comment>
<dbReference type="Pfam" id="PF23524">
    <property type="entry name" value="MGAT4A_C"/>
    <property type="match status" value="1"/>
</dbReference>
<dbReference type="GO" id="GO:0005783">
    <property type="term" value="C:endoplasmic reticulum"/>
    <property type="evidence" value="ECO:0007669"/>
    <property type="project" value="TreeGrafter"/>
</dbReference>
<evidence type="ECO:0000313" key="7">
    <source>
        <dbReference type="Proteomes" id="UP001374579"/>
    </source>
</evidence>
<dbReference type="Pfam" id="PF04666">
    <property type="entry name" value="MGAT4_cons"/>
    <property type="match status" value="1"/>
</dbReference>
<dbReference type="PANTHER" id="PTHR12062:SF9">
    <property type="entry name" value="ALPHA-1,3-MANNOSYL-GLYCOPROTEIN 4-BETA-N-ACETYLGLUCOSAMINYLTRANSFERASE A, ISOFORM A"/>
    <property type="match status" value="1"/>
</dbReference>
<keyword evidence="3" id="KW-0808">Transferase</keyword>
<dbReference type="PANTHER" id="PTHR12062">
    <property type="entry name" value="N-ACETYLGLUCOSAMINYLTRANSFERASE VI"/>
    <property type="match status" value="1"/>
</dbReference>
<proteinExistence type="predicted"/>
<keyword evidence="7" id="KW-1185">Reference proteome</keyword>
<dbReference type="GO" id="GO:0005793">
    <property type="term" value="C:endoplasmic reticulum-Golgi intermediate compartment"/>
    <property type="evidence" value="ECO:0007669"/>
    <property type="project" value="TreeGrafter"/>
</dbReference>
<reference evidence="6 7" key="1">
    <citation type="submission" date="2024-02" db="EMBL/GenBank/DDBJ databases">
        <title>Chromosome-scale genome assembly of the rough periwinkle Littorina saxatilis.</title>
        <authorList>
            <person name="De Jode A."/>
            <person name="Faria R."/>
            <person name="Formenti G."/>
            <person name="Sims Y."/>
            <person name="Smith T.P."/>
            <person name="Tracey A."/>
            <person name="Wood J.M.D."/>
            <person name="Zagrodzka Z.B."/>
            <person name="Johannesson K."/>
            <person name="Butlin R.K."/>
            <person name="Leder E.H."/>
        </authorList>
    </citation>
    <scope>NUCLEOTIDE SEQUENCE [LARGE SCALE GENOMIC DNA]</scope>
    <source>
        <strain evidence="6">Snail1</strain>
        <tissue evidence="6">Muscle</tissue>
    </source>
</reference>
<dbReference type="EMBL" id="JBAMIC010000013">
    <property type="protein sequence ID" value="KAK7097964.1"/>
    <property type="molecule type" value="Genomic_DNA"/>
</dbReference>
<dbReference type="GO" id="GO:0006487">
    <property type="term" value="P:protein N-linked glycosylation"/>
    <property type="evidence" value="ECO:0007669"/>
    <property type="project" value="TreeGrafter"/>
</dbReference>
<evidence type="ECO:0000313" key="6">
    <source>
        <dbReference type="EMBL" id="KAK7097964.1"/>
    </source>
</evidence>
<organism evidence="6 7">
    <name type="scientific">Littorina saxatilis</name>
    <dbReference type="NCBI Taxonomy" id="31220"/>
    <lineage>
        <taxon>Eukaryota</taxon>
        <taxon>Metazoa</taxon>
        <taxon>Spiralia</taxon>
        <taxon>Lophotrochozoa</taxon>
        <taxon>Mollusca</taxon>
        <taxon>Gastropoda</taxon>
        <taxon>Caenogastropoda</taxon>
        <taxon>Littorinimorpha</taxon>
        <taxon>Littorinoidea</taxon>
        <taxon>Littorinidae</taxon>
        <taxon>Littorina</taxon>
    </lineage>
</organism>
<sequence length="245" mass="27795">MFKSADLPFVVEFFLMFYADKPIDWLLDHLLWVKVCNPEKDFKHCNRMKQEVRRRFKPSLFQHIGVKSSLKGKVQKLKDRDFGKHGLARAHMNPAAQLATSLKTYQKYTLLKAYTGETFFWAVAPNAGDIIDFKFNPAIYIEKFLFRSGNPDHPDDIFHDTTIQVHPETMPTAPVMNLPALTGSIDAPAPGFFLVGQFNAEGLAEGDIPAALGKINVVRIHVTTKSHNWVIISEILIQRKEDAEA</sequence>
<name>A0AAN9B3D6_9CAEN</name>
<feature type="domain" description="MGAT4 conserved region" evidence="4">
    <location>
        <begin position="1"/>
        <end position="82"/>
    </location>
</feature>